<gene>
    <name evidence="1" type="ORF">ACFPGP_01085</name>
</gene>
<sequence length="85" mass="9151">MDASTRPSDDGWYEIRLSGHLDQRWSAWLDGAGVTPGADGTTVVRARVADQAALHGLLAQVRDLGLPLLSLVRVEPDPPHPTRGD</sequence>
<keyword evidence="2" id="KW-1185">Reference proteome</keyword>
<accession>A0ABW0BDJ7</accession>
<dbReference type="RefSeq" id="WP_378585695.1">
    <property type="nucleotide sequence ID" value="NZ_JBHSKD010000002.1"/>
</dbReference>
<organism evidence="1 2">
    <name type="scientific">Nocardioides taihuensis</name>
    <dbReference type="NCBI Taxonomy" id="1835606"/>
    <lineage>
        <taxon>Bacteria</taxon>
        <taxon>Bacillati</taxon>
        <taxon>Actinomycetota</taxon>
        <taxon>Actinomycetes</taxon>
        <taxon>Propionibacteriales</taxon>
        <taxon>Nocardioidaceae</taxon>
        <taxon>Nocardioides</taxon>
    </lineage>
</organism>
<name>A0ABW0BDJ7_9ACTN</name>
<evidence type="ECO:0000313" key="1">
    <source>
        <dbReference type="EMBL" id="MFC5175243.1"/>
    </source>
</evidence>
<dbReference type="Proteomes" id="UP001596087">
    <property type="component" value="Unassembled WGS sequence"/>
</dbReference>
<reference evidence="2" key="1">
    <citation type="journal article" date="2019" name="Int. J. Syst. Evol. Microbiol.">
        <title>The Global Catalogue of Microorganisms (GCM) 10K type strain sequencing project: providing services to taxonomists for standard genome sequencing and annotation.</title>
        <authorList>
            <consortium name="The Broad Institute Genomics Platform"/>
            <consortium name="The Broad Institute Genome Sequencing Center for Infectious Disease"/>
            <person name="Wu L."/>
            <person name="Ma J."/>
        </authorList>
    </citation>
    <scope>NUCLEOTIDE SEQUENCE [LARGE SCALE GENOMIC DNA]</scope>
    <source>
        <strain evidence="2">DFY41</strain>
    </source>
</reference>
<dbReference type="EMBL" id="JBHSKD010000002">
    <property type="protein sequence ID" value="MFC5175243.1"/>
    <property type="molecule type" value="Genomic_DNA"/>
</dbReference>
<comment type="caution">
    <text evidence="1">The sequence shown here is derived from an EMBL/GenBank/DDBJ whole genome shotgun (WGS) entry which is preliminary data.</text>
</comment>
<evidence type="ECO:0000313" key="2">
    <source>
        <dbReference type="Proteomes" id="UP001596087"/>
    </source>
</evidence>
<protein>
    <submittedName>
        <fullName evidence="1">Uncharacterized protein</fullName>
    </submittedName>
</protein>
<proteinExistence type="predicted"/>